<evidence type="ECO:0000313" key="10">
    <source>
        <dbReference type="Proteomes" id="UP000019183"/>
    </source>
</evidence>
<keyword evidence="6 8" id="KW-0472">Membrane</keyword>
<feature type="transmembrane region" description="Helical" evidence="8">
    <location>
        <begin position="27"/>
        <end position="48"/>
    </location>
</feature>
<reference evidence="9" key="1">
    <citation type="submission" date="2013-10" db="EMBL/GenBank/DDBJ databases">
        <title>Antibiotic resistance diversity of beta-lactamase producers in the General Hospital Vienna.</title>
        <authorList>
            <person name="Barisic I."/>
            <person name="Mitteregger D."/>
            <person name="Hirschl A.M."/>
            <person name="Noehammer C."/>
            <person name="Wiesinger-Mayr H."/>
        </authorList>
    </citation>
    <scope>NUCLEOTIDE SEQUENCE [LARGE SCALE GENOMIC DNA]</scope>
    <source>
        <strain evidence="9">IS43</strain>
    </source>
</reference>
<dbReference type="GO" id="GO:0005886">
    <property type="term" value="C:plasma membrane"/>
    <property type="evidence" value="ECO:0007669"/>
    <property type="project" value="TreeGrafter"/>
</dbReference>
<evidence type="ECO:0000256" key="6">
    <source>
        <dbReference type="ARBA" id="ARBA00023136"/>
    </source>
</evidence>
<protein>
    <submittedName>
        <fullName evidence="9">Manganese transport protein MntH</fullName>
    </submittedName>
</protein>
<dbReference type="GO" id="GO:0015293">
    <property type="term" value="F:symporter activity"/>
    <property type="evidence" value="ECO:0007669"/>
    <property type="project" value="UniProtKB-KW"/>
</dbReference>
<keyword evidence="5 8" id="KW-1133">Transmembrane helix</keyword>
<dbReference type="PANTHER" id="PTHR11706:SF33">
    <property type="entry name" value="NATURAL RESISTANCE-ASSOCIATED MACROPHAGE PROTEIN 2"/>
    <property type="match status" value="1"/>
</dbReference>
<organism evidence="9 10">
    <name type="scientific">Klebsiella pneumoniae IS43</name>
    <dbReference type="NCBI Taxonomy" id="1432552"/>
    <lineage>
        <taxon>Bacteria</taxon>
        <taxon>Pseudomonadati</taxon>
        <taxon>Pseudomonadota</taxon>
        <taxon>Gammaproteobacteria</taxon>
        <taxon>Enterobacterales</taxon>
        <taxon>Enterobacteriaceae</taxon>
        <taxon>Klebsiella/Raoultella group</taxon>
        <taxon>Klebsiella</taxon>
        <taxon>Klebsiella pneumoniae complex</taxon>
    </lineage>
</organism>
<keyword evidence="4" id="KW-0769">Symport</keyword>
<accession>W1DTY1</accession>
<name>W1DTY1_KLEPN</name>
<dbReference type="EMBL" id="CBWK010000686">
    <property type="protein sequence ID" value="CDL11564.1"/>
    <property type="molecule type" value="Genomic_DNA"/>
</dbReference>
<proteinExistence type="predicted"/>
<dbReference type="Pfam" id="PF01566">
    <property type="entry name" value="Nramp"/>
    <property type="match status" value="1"/>
</dbReference>
<dbReference type="InterPro" id="IPR001046">
    <property type="entry name" value="NRAMP_fam"/>
</dbReference>
<comment type="caution">
    <text evidence="9">The sequence shown here is derived from an EMBL/GenBank/DDBJ whole genome shotgun (WGS) entry which is preliminary data.</text>
</comment>
<dbReference type="AlphaFoldDB" id="W1DTY1"/>
<dbReference type="GO" id="GO:0015086">
    <property type="term" value="F:cadmium ion transmembrane transporter activity"/>
    <property type="evidence" value="ECO:0007669"/>
    <property type="project" value="TreeGrafter"/>
</dbReference>
<dbReference type="NCBIfam" id="NF037982">
    <property type="entry name" value="Nramp_1"/>
    <property type="match status" value="1"/>
</dbReference>
<comment type="subcellular location">
    <subcellularLocation>
        <location evidence="1">Membrane</location>
        <topology evidence="1">Multi-pass membrane protein</topology>
    </subcellularLocation>
</comment>
<evidence type="ECO:0000256" key="7">
    <source>
        <dbReference type="SAM" id="MobiDB-lite"/>
    </source>
</evidence>
<sequence length="211" mass="22543">MGPAFVAAIGYIDPGNFATNIQAGASFGYQLLWVVVWANLMAMLIQVLSAKLGIATGKNLAEQIRDHYPRPVVWFYWVQAEIIAMATDLAEFIGAAIGFKLVLGVSLLQGAVLTGVATFSDPDAAAARTKTTGEGDRWIVAVCRRGLCRGVDLFPARAGSSDERAGDPHAAQRGGGILSRRGTGGDHYAARYLLTFLAYPASAWRNAKRTL</sequence>
<keyword evidence="2" id="KW-0813">Transport</keyword>
<evidence type="ECO:0000256" key="4">
    <source>
        <dbReference type="ARBA" id="ARBA00022847"/>
    </source>
</evidence>
<evidence type="ECO:0000256" key="5">
    <source>
        <dbReference type="ARBA" id="ARBA00022989"/>
    </source>
</evidence>
<keyword evidence="10" id="KW-1185">Reference proteome</keyword>
<feature type="region of interest" description="Disordered" evidence="7">
    <location>
        <begin position="158"/>
        <end position="178"/>
    </location>
</feature>
<dbReference type="GO" id="GO:0034755">
    <property type="term" value="P:iron ion transmembrane transport"/>
    <property type="evidence" value="ECO:0007669"/>
    <property type="project" value="TreeGrafter"/>
</dbReference>
<evidence type="ECO:0000313" key="9">
    <source>
        <dbReference type="EMBL" id="CDL11564.1"/>
    </source>
</evidence>
<evidence type="ECO:0000256" key="3">
    <source>
        <dbReference type="ARBA" id="ARBA00022692"/>
    </source>
</evidence>
<keyword evidence="3 8" id="KW-0812">Transmembrane</keyword>
<evidence type="ECO:0000256" key="1">
    <source>
        <dbReference type="ARBA" id="ARBA00004141"/>
    </source>
</evidence>
<dbReference type="PANTHER" id="PTHR11706">
    <property type="entry name" value="SOLUTE CARRIER PROTEIN FAMILY 11 MEMBER"/>
    <property type="match status" value="1"/>
</dbReference>
<dbReference type="Proteomes" id="UP000019183">
    <property type="component" value="Unassembled WGS sequence"/>
</dbReference>
<evidence type="ECO:0000256" key="8">
    <source>
        <dbReference type="SAM" id="Phobius"/>
    </source>
</evidence>
<evidence type="ECO:0000256" key="2">
    <source>
        <dbReference type="ARBA" id="ARBA00022448"/>
    </source>
</evidence>
<dbReference type="GO" id="GO:0005384">
    <property type="term" value="F:manganese ion transmembrane transporter activity"/>
    <property type="evidence" value="ECO:0007669"/>
    <property type="project" value="TreeGrafter"/>
</dbReference>